<dbReference type="OMA" id="QKSDWVT"/>
<proteinExistence type="inferred from homology"/>
<dbReference type="InterPro" id="IPR011687">
    <property type="entry name" value="Nop53/GLTSCR2"/>
</dbReference>
<dbReference type="SMART" id="SM00479">
    <property type="entry name" value="EXOIII"/>
    <property type="match status" value="1"/>
</dbReference>
<feature type="compositionally biased region" description="Basic and acidic residues" evidence="13">
    <location>
        <begin position="467"/>
        <end position="494"/>
    </location>
</feature>
<keyword evidence="16" id="KW-1185">Reference proteome</keyword>
<evidence type="ECO:0000259" key="14">
    <source>
        <dbReference type="SMART" id="SM00479"/>
    </source>
</evidence>
<feature type="region of interest" description="Disordered" evidence="13">
    <location>
        <begin position="455"/>
        <end position="545"/>
    </location>
</feature>
<keyword evidence="10" id="KW-0269">Exonuclease</keyword>
<dbReference type="GO" id="GO:0008408">
    <property type="term" value="F:3'-5' exonuclease activity"/>
    <property type="evidence" value="ECO:0007669"/>
    <property type="project" value="InterPro"/>
</dbReference>
<dbReference type="Gene3D" id="3.30.420.10">
    <property type="entry name" value="Ribonuclease H-like superfamily/Ribonuclease H"/>
    <property type="match status" value="1"/>
</dbReference>
<dbReference type="FunFam" id="3.30.420.10:FF:000007">
    <property type="entry name" value="Interferon-stimulated exonuclease gene 20"/>
    <property type="match status" value="1"/>
</dbReference>
<evidence type="ECO:0000256" key="11">
    <source>
        <dbReference type="ARBA" id="ARBA00023242"/>
    </source>
</evidence>
<dbReference type="GO" id="GO:0008097">
    <property type="term" value="F:5S rRNA binding"/>
    <property type="evidence" value="ECO:0007669"/>
    <property type="project" value="TreeGrafter"/>
</dbReference>
<dbReference type="GO" id="GO:0005730">
    <property type="term" value="C:nucleolus"/>
    <property type="evidence" value="ECO:0007669"/>
    <property type="project" value="UniProtKB-SubCell"/>
</dbReference>
<evidence type="ECO:0000256" key="9">
    <source>
        <dbReference type="ARBA" id="ARBA00022801"/>
    </source>
</evidence>
<dbReference type="PANTHER" id="PTHR14211">
    <property type="entry name" value="GLIOMA SUPPRESSOR CANDIDATE REGION GENE 2"/>
    <property type="match status" value="1"/>
</dbReference>
<evidence type="ECO:0000256" key="2">
    <source>
        <dbReference type="ARBA" id="ARBA00004642"/>
    </source>
</evidence>
<dbReference type="Proteomes" id="UP000188318">
    <property type="component" value="Unassembled WGS sequence"/>
</dbReference>
<feature type="compositionally biased region" description="Basic residues" evidence="13">
    <location>
        <begin position="737"/>
        <end position="748"/>
    </location>
</feature>
<comment type="subcellular location">
    <subcellularLocation>
        <location evidence="1">Nucleus</location>
        <location evidence="1">Nucleolus</location>
    </subcellularLocation>
    <subcellularLocation>
        <location evidence="2">Nucleus</location>
        <location evidence="2">Nucleoplasm</location>
    </subcellularLocation>
</comment>
<evidence type="ECO:0000256" key="13">
    <source>
        <dbReference type="SAM" id="MobiDB-lite"/>
    </source>
</evidence>
<feature type="region of interest" description="Disordered" evidence="13">
    <location>
        <begin position="135"/>
        <end position="154"/>
    </location>
</feature>
<evidence type="ECO:0000256" key="6">
    <source>
        <dbReference type="ARBA" id="ARBA00018339"/>
    </source>
</evidence>
<feature type="compositionally biased region" description="Basic residues" evidence="13">
    <location>
        <begin position="14"/>
        <end position="23"/>
    </location>
</feature>
<dbReference type="InterPro" id="IPR037431">
    <property type="entry name" value="REX4_DEDDh_dom"/>
</dbReference>
<dbReference type="PANTHER" id="PTHR14211:SF7">
    <property type="entry name" value="RIBOSOME BIOGENESIS PROTEIN NOP53"/>
    <property type="match status" value="1"/>
</dbReference>
<evidence type="ECO:0000256" key="5">
    <source>
        <dbReference type="ARBA" id="ARBA00016937"/>
    </source>
</evidence>
<dbReference type="EMBL" id="KV907514">
    <property type="protein sequence ID" value="OOF90823.1"/>
    <property type="molecule type" value="Genomic_DNA"/>
</dbReference>
<keyword evidence="9" id="KW-0378">Hydrolase</keyword>
<evidence type="ECO:0000313" key="15">
    <source>
        <dbReference type="EMBL" id="OOF90823.1"/>
    </source>
</evidence>
<dbReference type="OrthoDB" id="5072at2759"/>
<dbReference type="Pfam" id="PF00929">
    <property type="entry name" value="RNase_T"/>
    <property type="match status" value="1"/>
</dbReference>
<protein>
    <recommendedName>
        <fullName evidence="5">RNA exonuclease 4</fullName>
    </recommendedName>
    <alternativeName>
        <fullName evidence="6">Ribosome biogenesis protein NOP53</fullName>
    </alternativeName>
</protein>
<dbReference type="CDD" id="cd06144">
    <property type="entry name" value="REX4_like"/>
    <property type="match status" value="1"/>
</dbReference>
<name>A0A1R3R8N5_ASPC5</name>
<evidence type="ECO:0000256" key="1">
    <source>
        <dbReference type="ARBA" id="ARBA00004604"/>
    </source>
</evidence>
<dbReference type="GO" id="GO:0000027">
    <property type="term" value="P:ribosomal large subunit assembly"/>
    <property type="evidence" value="ECO:0007669"/>
    <property type="project" value="TreeGrafter"/>
</dbReference>
<feature type="compositionally biased region" description="Basic and acidic residues" evidence="13">
    <location>
        <begin position="268"/>
        <end position="278"/>
    </location>
</feature>
<dbReference type="GO" id="GO:0006364">
    <property type="term" value="P:rRNA processing"/>
    <property type="evidence" value="ECO:0007669"/>
    <property type="project" value="InterPro"/>
</dbReference>
<dbReference type="AlphaFoldDB" id="A0A1R3R8N5"/>
<comment type="function">
    <text evidence="12">Exoribonuclease involved in ribosome biosynthesis. Involved in the processing of ITS1, the internal transcribed spacer localized between the 18S and 5.8S rRNAs.</text>
</comment>
<organism evidence="15 16">
    <name type="scientific">Aspergillus carbonarius (strain ITEM 5010)</name>
    <dbReference type="NCBI Taxonomy" id="602072"/>
    <lineage>
        <taxon>Eukaryota</taxon>
        <taxon>Fungi</taxon>
        <taxon>Dikarya</taxon>
        <taxon>Ascomycota</taxon>
        <taxon>Pezizomycotina</taxon>
        <taxon>Eurotiomycetes</taxon>
        <taxon>Eurotiomycetidae</taxon>
        <taxon>Eurotiales</taxon>
        <taxon>Aspergillaceae</taxon>
        <taxon>Aspergillus</taxon>
        <taxon>Aspergillus subgen. Circumdati</taxon>
    </lineage>
</organism>
<dbReference type="SUPFAM" id="SSF53098">
    <property type="entry name" value="Ribonuclease H-like"/>
    <property type="match status" value="1"/>
</dbReference>
<dbReference type="Pfam" id="PF07767">
    <property type="entry name" value="Nop53"/>
    <property type="match status" value="1"/>
</dbReference>
<gene>
    <name evidence="15" type="ORF">ASPCADRAFT_518986</name>
</gene>
<evidence type="ECO:0000256" key="8">
    <source>
        <dbReference type="ARBA" id="ARBA00022722"/>
    </source>
</evidence>
<reference evidence="16" key="1">
    <citation type="journal article" date="2017" name="Genome Biol.">
        <title>Comparative genomics reveals high biological diversity and specific adaptations in the industrially and medically important fungal genus Aspergillus.</title>
        <authorList>
            <person name="de Vries R.P."/>
            <person name="Riley R."/>
            <person name="Wiebenga A."/>
            <person name="Aguilar-Osorio G."/>
            <person name="Amillis S."/>
            <person name="Uchima C.A."/>
            <person name="Anderluh G."/>
            <person name="Asadollahi M."/>
            <person name="Askin M."/>
            <person name="Barry K."/>
            <person name="Battaglia E."/>
            <person name="Bayram O."/>
            <person name="Benocci T."/>
            <person name="Braus-Stromeyer S.A."/>
            <person name="Caldana C."/>
            <person name="Canovas D."/>
            <person name="Cerqueira G.C."/>
            <person name="Chen F."/>
            <person name="Chen W."/>
            <person name="Choi C."/>
            <person name="Clum A."/>
            <person name="Dos Santos R.A."/>
            <person name="Damasio A.R."/>
            <person name="Diallinas G."/>
            <person name="Emri T."/>
            <person name="Fekete E."/>
            <person name="Flipphi M."/>
            <person name="Freyberg S."/>
            <person name="Gallo A."/>
            <person name="Gournas C."/>
            <person name="Habgood R."/>
            <person name="Hainaut M."/>
            <person name="Harispe M.L."/>
            <person name="Henrissat B."/>
            <person name="Hilden K.S."/>
            <person name="Hope R."/>
            <person name="Hossain A."/>
            <person name="Karabika E."/>
            <person name="Karaffa L."/>
            <person name="Karanyi Z."/>
            <person name="Krasevec N."/>
            <person name="Kuo A."/>
            <person name="Kusch H."/>
            <person name="LaButti K."/>
            <person name="Lagendijk E.L."/>
            <person name="Lapidus A."/>
            <person name="Levasseur A."/>
            <person name="Lindquist E."/>
            <person name="Lipzen A."/>
            <person name="Logrieco A.F."/>
            <person name="MacCabe A."/>
            <person name="Maekelae M.R."/>
            <person name="Malavazi I."/>
            <person name="Melin P."/>
            <person name="Meyer V."/>
            <person name="Mielnichuk N."/>
            <person name="Miskei M."/>
            <person name="Molnar A.P."/>
            <person name="Mule G."/>
            <person name="Ngan C.Y."/>
            <person name="Orejas M."/>
            <person name="Orosz E."/>
            <person name="Ouedraogo J.P."/>
            <person name="Overkamp K.M."/>
            <person name="Park H.-S."/>
            <person name="Perrone G."/>
            <person name="Piumi F."/>
            <person name="Punt P.J."/>
            <person name="Ram A.F."/>
            <person name="Ramon A."/>
            <person name="Rauscher S."/>
            <person name="Record E."/>
            <person name="Riano-Pachon D.M."/>
            <person name="Robert V."/>
            <person name="Roehrig J."/>
            <person name="Ruller R."/>
            <person name="Salamov A."/>
            <person name="Salih N.S."/>
            <person name="Samson R.A."/>
            <person name="Sandor E."/>
            <person name="Sanguinetti M."/>
            <person name="Schuetze T."/>
            <person name="Sepcic K."/>
            <person name="Shelest E."/>
            <person name="Sherlock G."/>
            <person name="Sophianopoulou V."/>
            <person name="Squina F.M."/>
            <person name="Sun H."/>
            <person name="Susca A."/>
            <person name="Todd R.B."/>
            <person name="Tsang A."/>
            <person name="Unkles S.E."/>
            <person name="van de Wiele N."/>
            <person name="van Rossen-Uffink D."/>
            <person name="Oliveira J.V."/>
            <person name="Vesth T.C."/>
            <person name="Visser J."/>
            <person name="Yu J.-H."/>
            <person name="Zhou M."/>
            <person name="Andersen M.R."/>
            <person name="Archer D.B."/>
            <person name="Baker S.E."/>
            <person name="Benoit I."/>
            <person name="Brakhage A.A."/>
            <person name="Braus G.H."/>
            <person name="Fischer R."/>
            <person name="Frisvad J.C."/>
            <person name="Goldman G.H."/>
            <person name="Houbraken J."/>
            <person name="Oakley B."/>
            <person name="Pocsi I."/>
            <person name="Scazzocchio C."/>
            <person name="Seiboth B."/>
            <person name="vanKuyk P.A."/>
            <person name="Wortman J."/>
            <person name="Dyer P.S."/>
            <person name="Grigoriev I.V."/>
        </authorList>
    </citation>
    <scope>NUCLEOTIDE SEQUENCE [LARGE SCALE GENOMIC DNA]</scope>
    <source>
        <strain evidence="16">ITEM 5010</strain>
    </source>
</reference>
<dbReference type="InterPro" id="IPR036397">
    <property type="entry name" value="RNaseH_sf"/>
</dbReference>
<feature type="compositionally biased region" description="Basic and acidic residues" evidence="13">
    <location>
        <begin position="224"/>
        <end position="258"/>
    </location>
</feature>
<keyword evidence="8" id="KW-0540">Nuclease</keyword>
<evidence type="ECO:0000256" key="12">
    <source>
        <dbReference type="ARBA" id="ARBA00025599"/>
    </source>
</evidence>
<evidence type="ECO:0000313" key="16">
    <source>
        <dbReference type="Proteomes" id="UP000188318"/>
    </source>
</evidence>
<keyword evidence="7" id="KW-0690">Ribosome biogenesis</keyword>
<feature type="compositionally biased region" description="Polar residues" evidence="13">
    <location>
        <begin position="307"/>
        <end position="320"/>
    </location>
</feature>
<keyword evidence="11" id="KW-0539">Nucleus</keyword>
<accession>A0A1R3R8N5</accession>
<feature type="domain" description="Exonuclease" evidence="14">
    <location>
        <begin position="552"/>
        <end position="714"/>
    </location>
</feature>
<evidence type="ECO:0000256" key="7">
    <source>
        <dbReference type="ARBA" id="ARBA00022517"/>
    </source>
</evidence>
<dbReference type="InterPro" id="IPR012337">
    <property type="entry name" value="RNaseH-like_sf"/>
</dbReference>
<comment type="similarity">
    <text evidence="4">Belongs to the REXO4 family.</text>
</comment>
<feature type="compositionally biased region" description="Basic residues" evidence="13">
    <location>
        <begin position="279"/>
        <end position="294"/>
    </location>
</feature>
<feature type="region of interest" description="Disordered" evidence="13">
    <location>
        <begin position="224"/>
        <end position="359"/>
    </location>
</feature>
<feature type="region of interest" description="Disordered" evidence="13">
    <location>
        <begin position="1"/>
        <end position="24"/>
    </location>
</feature>
<comment type="similarity">
    <text evidence="3">Belongs to the NOP53 family.</text>
</comment>
<dbReference type="GO" id="GO:0005654">
    <property type="term" value="C:nucleoplasm"/>
    <property type="evidence" value="ECO:0007669"/>
    <property type="project" value="UniProtKB-SubCell"/>
</dbReference>
<dbReference type="STRING" id="602072.A0A1R3R8N5"/>
<evidence type="ECO:0000256" key="4">
    <source>
        <dbReference type="ARBA" id="ARBA00010489"/>
    </source>
</evidence>
<dbReference type="VEuPathDB" id="FungiDB:ASPCADRAFT_518986"/>
<dbReference type="InterPro" id="IPR013520">
    <property type="entry name" value="Ribonucl_H"/>
</dbReference>
<sequence length="748" mass="85159">MSDPVGAPKQYKQPSRKGKKAWRKNVDIDEVQEGLRVLKDEEIKGGLLSEKPSDELFIIDTKGSAEIRDAYRKKHKPLKSEEILAQRSAIPGVDTRKRLNSKVTDGVIEPKNKRQKSDWVTRKDWLRLKQVAKEGNPVNKPAGDALYDPWGDVEDTTPVVDPQFDFLEKPKPKVEPVTLKQAPISLAANGKPIPAVGKPNAGISYNPTFEDWDRLLQEHGEKAVEAEKKRLEEERKEEERQRMIAEAKDDDGQVRSDDESAWEGFESEYEKPEWLNKKRPERKTKTQRNKIKRRKEAERQAKWEAQMQKNENRVVQSNAATIGIQEEEFDRAEQSEDSSSGESSEEGDDTTLRRRPLGGKLYAPEKRLEVVLPDELQDSLRLLKPEGNLLDDRFRTLVVQGKLESRKPITQAKKPKRKITEKWSYKDFKVPGLLRPITGMDLKNLSSNWKKLQGTLKKDNVSATKRKSSDRETQDGVVKKRKTETVEGKRKLERPQIALKRKRMSQNGTDGGDDGAQETTKKSTSRRSSIAVVAESKPKVNEGRSTTTELGKYVAMDCEMVGVGPNPDHDSALARVSIVNFNGDQVYDSYVRPKEMVTDWRTHVSGILPKHMIEARTLEQVQKDVTNILDGRILVGHAVSNDLDALLLSHPKRDVRDTSKHAPYKKIAGGGSPKLKILASEFLGLNIQDGAHSSVEDARATMLLYRRDKEVFEREHLKKWPVRVVVEKKEDGEDQKKKKKKKKKTRKR</sequence>
<evidence type="ECO:0000256" key="10">
    <source>
        <dbReference type="ARBA" id="ARBA00022839"/>
    </source>
</evidence>
<evidence type="ECO:0000256" key="3">
    <source>
        <dbReference type="ARBA" id="ARBA00008838"/>
    </source>
</evidence>
<feature type="region of interest" description="Disordered" evidence="13">
    <location>
        <begin position="728"/>
        <end position="748"/>
    </location>
</feature>